<feature type="compositionally biased region" description="Low complexity" evidence="1">
    <location>
        <begin position="19"/>
        <end position="28"/>
    </location>
</feature>
<keyword evidence="3" id="KW-1185">Reference proteome</keyword>
<gene>
    <name evidence="2" type="ORF">VXC91_15000</name>
</gene>
<protein>
    <submittedName>
        <fullName evidence="2">Uncharacterized protein</fullName>
    </submittedName>
</protein>
<dbReference type="RefSeq" id="WP_345127800.1">
    <property type="nucleotide sequence ID" value="NZ_BAAAYZ010000205.1"/>
</dbReference>
<reference evidence="2" key="1">
    <citation type="submission" date="2024-01" db="EMBL/GenBank/DDBJ databases">
        <title>First draft genome sequence data of TA4-1, the type strain of Gram-positive actinobacterium Streptomyces chiangmaiensis.</title>
        <authorList>
            <person name="Yasawong M."/>
            <person name="Nantapong N."/>
        </authorList>
    </citation>
    <scope>NUCLEOTIDE SEQUENCE</scope>
    <source>
        <strain evidence="2">TA4-1</strain>
    </source>
</reference>
<accession>A0ABU7FGP3</accession>
<name>A0ABU7FGP3_9ACTN</name>
<sequence>MLEQADIEPSVKEGPSVRPPSRSSSNARPAHRAGICASGLRLGAATLTITRNRPAEAHQRVDRAKRPPVEGFDLVQGLSGLGAYHLSRQPEHEVTRVVLACVVHLTGPCSIRPDCRRGG</sequence>
<evidence type="ECO:0000256" key="1">
    <source>
        <dbReference type="SAM" id="MobiDB-lite"/>
    </source>
</evidence>
<organism evidence="2 3">
    <name type="scientific">Streptomyces chiangmaiensis</name>
    <dbReference type="NCBI Taxonomy" id="766497"/>
    <lineage>
        <taxon>Bacteria</taxon>
        <taxon>Bacillati</taxon>
        <taxon>Actinomycetota</taxon>
        <taxon>Actinomycetes</taxon>
        <taxon>Kitasatosporales</taxon>
        <taxon>Streptomycetaceae</taxon>
        <taxon>Streptomyces</taxon>
    </lineage>
</organism>
<evidence type="ECO:0000313" key="2">
    <source>
        <dbReference type="EMBL" id="MED7823259.1"/>
    </source>
</evidence>
<comment type="caution">
    <text evidence="2">The sequence shown here is derived from an EMBL/GenBank/DDBJ whole genome shotgun (WGS) entry which is preliminary data.</text>
</comment>
<evidence type="ECO:0000313" key="3">
    <source>
        <dbReference type="Proteomes" id="UP001333996"/>
    </source>
</evidence>
<feature type="region of interest" description="Disordered" evidence="1">
    <location>
        <begin position="1"/>
        <end position="32"/>
    </location>
</feature>
<dbReference type="Proteomes" id="UP001333996">
    <property type="component" value="Unassembled WGS sequence"/>
</dbReference>
<proteinExistence type="predicted"/>
<dbReference type="EMBL" id="JAYWVC010000039">
    <property type="protein sequence ID" value="MED7823259.1"/>
    <property type="molecule type" value="Genomic_DNA"/>
</dbReference>